<dbReference type="InterPro" id="IPR030456">
    <property type="entry name" value="TF_fork_head_CS_2"/>
</dbReference>
<dbReference type="InterPro" id="IPR047208">
    <property type="entry name" value="FOXG1"/>
</dbReference>
<keyword evidence="2 4" id="KW-0238">DNA-binding</keyword>
<dbReference type="PROSITE" id="PS00657">
    <property type="entry name" value="FORK_HEAD_1"/>
    <property type="match status" value="1"/>
</dbReference>
<dbReference type="SUPFAM" id="SSF46785">
    <property type="entry name" value="Winged helix' DNA-binding domain"/>
    <property type="match status" value="1"/>
</dbReference>
<dbReference type="SMART" id="SM00339">
    <property type="entry name" value="FH"/>
    <property type="match status" value="1"/>
</dbReference>
<reference evidence="7" key="1">
    <citation type="submission" date="2021-04" db="EMBL/GenBank/DDBJ databases">
        <authorList>
            <consortium name="Wellcome Sanger Institute Data Sharing"/>
        </authorList>
    </citation>
    <scope>NUCLEOTIDE SEQUENCE [LARGE SCALE GENOMIC DNA]</scope>
</reference>
<sequence length="359" mass="39803">SLEMEDRLLHKSSFSISSLLWRREGVMSDPDAPVQSQKLRSGESKESVKPEKPPFSYNALIMMAIRQSPERRLTLNGIYEFIMDNFPYYRQNRQGWQNSIRHNLSLNKCFVKVPRHYDDPGKGNYWMLDPCSEDVFIGGTSGKLRRRVGSGPGSRAKLALKRGGGRLMSSGTATSLTVAAAGSFYWPVPQFLPLQRPVRTHIGAGTYLSVHPRFPDQATSVVSQRSRLSAGSGADTDRFVQTHQEMSYIGVSCAQSHHRHQIGTACTAFSTSMPPCTLPLSDPCSFNLISGQASYFYSHQIPCAATFSPCQEERATANASPGPFLSRNGYSDFGGYCNDFPNYCPQICSSPPSSWNIEK</sequence>
<evidence type="ECO:0000256" key="1">
    <source>
        <dbReference type="ARBA" id="ARBA00004123"/>
    </source>
</evidence>
<dbReference type="GO" id="GO:0006357">
    <property type="term" value="P:regulation of transcription by RNA polymerase II"/>
    <property type="evidence" value="ECO:0007669"/>
    <property type="project" value="TreeGrafter"/>
</dbReference>
<dbReference type="InParanoid" id="A0A665UFJ7"/>
<comment type="subcellular location">
    <subcellularLocation>
        <location evidence="1 4">Nucleus</location>
    </subcellularLocation>
</comment>
<dbReference type="OMA" id="DPCSFNM"/>
<dbReference type="AlphaFoldDB" id="A0A665UFJ7"/>
<dbReference type="InterPro" id="IPR036388">
    <property type="entry name" value="WH-like_DNA-bd_sf"/>
</dbReference>
<dbReference type="GO" id="GO:1990837">
    <property type="term" value="F:sequence-specific double-stranded DNA binding"/>
    <property type="evidence" value="ECO:0007669"/>
    <property type="project" value="TreeGrafter"/>
</dbReference>
<dbReference type="FunFam" id="1.10.10.10:FF:000135">
    <property type="entry name" value="forkhead box protein G1"/>
    <property type="match status" value="1"/>
</dbReference>
<dbReference type="GO" id="GO:0005634">
    <property type="term" value="C:nucleus"/>
    <property type="evidence" value="ECO:0007669"/>
    <property type="project" value="UniProtKB-SubCell"/>
</dbReference>
<dbReference type="GO" id="GO:0003700">
    <property type="term" value="F:DNA-binding transcription factor activity"/>
    <property type="evidence" value="ECO:0007669"/>
    <property type="project" value="InterPro"/>
</dbReference>
<feature type="domain" description="Fork-head" evidence="6">
    <location>
        <begin position="52"/>
        <end position="146"/>
    </location>
</feature>
<feature type="region of interest" description="Disordered" evidence="5">
    <location>
        <begin position="29"/>
        <end position="51"/>
    </location>
</feature>
<dbReference type="Proteomes" id="UP000472264">
    <property type="component" value="Chromosome 13"/>
</dbReference>
<dbReference type="PROSITE" id="PS00658">
    <property type="entry name" value="FORK_HEAD_2"/>
    <property type="match status" value="1"/>
</dbReference>
<evidence type="ECO:0000313" key="7">
    <source>
        <dbReference type="Ensembl" id="ENSENLP00000018418.1"/>
    </source>
</evidence>
<dbReference type="CDD" id="cd20021">
    <property type="entry name" value="FH_FOXG"/>
    <property type="match status" value="1"/>
</dbReference>
<reference evidence="7" key="2">
    <citation type="submission" date="2025-08" db="UniProtKB">
        <authorList>
            <consortium name="Ensembl"/>
        </authorList>
    </citation>
    <scope>IDENTIFICATION</scope>
</reference>
<evidence type="ECO:0000259" key="6">
    <source>
        <dbReference type="PROSITE" id="PS50039"/>
    </source>
</evidence>
<evidence type="ECO:0000256" key="5">
    <source>
        <dbReference type="SAM" id="MobiDB-lite"/>
    </source>
</evidence>
<reference evidence="7" key="3">
    <citation type="submission" date="2025-09" db="UniProtKB">
        <authorList>
            <consortium name="Ensembl"/>
        </authorList>
    </citation>
    <scope>IDENTIFICATION</scope>
</reference>
<dbReference type="InterPro" id="IPR036390">
    <property type="entry name" value="WH_DNA-bd_sf"/>
</dbReference>
<evidence type="ECO:0000313" key="8">
    <source>
        <dbReference type="Proteomes" id="UP000472264"/>
    </source>
</evidence>
<proteinExistence type="predicted"/>
<dbReference type="PROSITE" id="PS50039">
    <property type="entry name" value="FORK_HEAD_3"/>
    <property type="match status" value="1"/>
</dbReference>
<gene>
    <name evidence="7" type="primary">foxg1c</name>
</gene>
<evidence type="ECO:0000256" key="2">
    <source>
        <dbReference type="ARBA" id="ARBA00023125"/>
    </source>
</evidence>
<feature type="compositionally biased region" description="Basic and acidic residues" evidence="5">
    <location>
        <begin position="40"/>
        <end position="51"/>
    </location>
</feature>
<evidence type="ECO:0000256" key="3">
    <source>
        <dbReference type="ARBA" id="ARBA00034868"/>
    </source>
</evidence>
<dbReference type="Gene3D" id="1.10.10.10">
    <property type="entry name" value="Winged helix-like DNA-binding domain superfamily/Winged helix DNA-binding domain"/>
    <property type="match status" value="1"/>
</dbReference>
<dbReference type="Pfam" id="PF00250">
    <property type="entry name" value="Forkhead"/>
    <property type="match status" value="1"/>
</dbReference>
<evidence type="ECO:0000256" key="4">
    <source>
        <dbReference type="PROSITE-ProRule" id="PRU00089"/>
    </source>
</evidence>
<dbReference type="PANTHER" id="PTHR46617">
    <property type="entry name" value="FORKHEAD BOX PROTEIN G1"/>
    <property type="match status" value="1"/>
</dbReference>
<keyword evidence="4" id="KW-0539">Nucleus</keyword>
<keyword evidence="8" id="KW-1185">Reference proteome</keyword>
<dbReference type="Ensembl" id="ENSENLT00000019112.1">
    <property type="protein sequence ID" value="ENSENLP00000018418.1"/>
    <property type="gene ID" value="ENSENLG00000008460.1"/>
</dbReference>
<name>A0A665UFJ7_ECHNA</name>
<organism evidence="7 8">
    <name type="scientific">Echeneis naucrates</name>
    <name type="common">Live sharksucker</name>
    <dbReference type="NCBI Taxonomy" id="173247"/>
    <lineage>
        <taxon>Eukaryota</taxon>
        <taxon>Metazoa</taxon>
        <taxon>Chordata</taxon>
        <taxon>Craniata</taxon>
        <taxon>Vertebrata</taxon>
        <taxon>Euteleostomi</taxon>
        <taxon>Actinopterygii</taxon>
        <taxon>Neopterygii</taxon>
        <taxon>Teleostei</taxon>
        <taxon>Neoteleostei</taxon>
        <taxon>Acanthomorphata</taxon>
        <taxon>Carangaria</taxon>
        <taxon>Carangiformes</taxon>
        <taxon>Echeneidae</taxon>
        <taxon>Echeneis</taxon>
    </lineage>
</organism>
<dbReference type="PANTHER" id="PTHR46617:SF6">
    <property type="entry name" value="FORKHEAD BOX PROTEIN G1"/>
    <property type="match status" value="1"/>
</dbReference>
<dbReference type="InterPro" id="IPR001766">
    <property type="entry name" value="Fork_head_dom"/>
</dbReference>
<accession>A0A665UFJ7</accession>
<dbReference type="InterPro" id="IPR018122">
    <property type="entry name" value="TF_fork_head_CS_1"/>
</dbReference>
<dbReference type="PRINTS" id="PR00053">
    <property type="entry name" value="FORKHEAD"/>
</dbReference>
<protein>
    <recommendedName>
        <fullName evidence="3">Forkhead box protein G1</fullName>
    </recommendedName>
</protein>
<feature type="DNA-binding region" description="Fork-head" evidence="4">
    <location>
        <begin position="52"/>
        <end position="146"/>
    </location>
</feature>